<evidence type="ECO:0008006" key="4">
    <source>
        <dbReference type="Google" id="ProtNLM"/>
    </source>
</evidence>
<reference evidence="2" key="1">
    <citation type="submission" date="2023-11" db="EMBL/GenBank/DDBJ databases">
        <title>Genome assemblies of two species of porcelain crab, Petrolisthes cinctipes and Petrolisthes manimaculis (Anomura: Porcellanidae).</title>
        <authorList>
            <person name="Angst P."/>
        </authorList>
    </citation>
    <scope>NUCLEOTIDE SEQUENCE</scope>
    <source>
        <strain evidence="2">PB745_02</strain>
        <tissue evidence="2">Gill</tissue>
    </source>
</reference>
<accession>A0AAE1Q938</accession>
<keyword evidence="3" id="KW-1185">Reference proteome</keyword>
<evidence type="ECO:0000256" key="1">
    <source>
        <dbReference type="SAM" id="SignalP"/>
    </source>
</evidence>
<dbReference type="AlphaFoldDB" id="A0AAE1Q938"/>
<evidence type="ECO:0000313" key="2">
    <source>
        <dbReference type="EMBL" id="KAK4320832.1"/>
    </source>
</evidence>
<name>A0AAE1Q938_9EUCA</name>
<sequence>MKLRLLKRLVIQTCFAVSLLVAESHFVKSASCTPSEFGGWATDGFTQRPLAADGDGRGQGFEATLLGRKHNIQLARRRGKKYRKQRR</sequence>
<protein>
    <recommendedName>
        <fullName evidence="4">Secreted protein</fullName>
    </recommendedName>
</protein>
<feature type="chain" id="PRO_5042128051" description="Secreted protein" evidence="1">
    <location>
        <begin position="30"/>
        <end position="87"/>
    </location>
</feature>
<proteinExistence type="predicted"/>
<organism evidence="2 3">
    <name type="scientific">Petrolisthes manimaculis</name>
    <dbReference type="NCBI Taxonomy" id="1843537"/>
    <lineage>
        <taxon>Eukaryota</taxon>
        <taxon>Metazoa</taxon>
        <taxon>Ecdysozoa</taxon>
        <taxon>Arthropoda</taxon>
        <taxon>Crustacea</taxon>
        <taxon>Multicrustacea</taxon>
        <taxon>Malacostraca</taxon>
        <taxon>Eumalacostraca</taxon>
        <taxon>Eucarida</taxon>
        <taxon>Decapoda</taxon>
        <taxon>Pleocyemata</taxon>
        <taxon>Anomura</taxon>
        <taxon>Galatheoidea</taxon>
        <taxon>Porcellanidae</taxon>
        <taxon>Petrolisthes</taxon>
    </lineage>
</organism>
<dbReference type="EMBL" id="JAWZYT010000633">
    <property type="protein sequence ID" value="KAK4320832.1"/>
    <property type="molecule type" value="Genomic_DNA"/>
</dbReference>
<keyword evidence="1" id="KW-0732">Signal</keyword>
<comment type="caution">
    <text evidence="2">The sequence shown here is derived from an EMBL/GenBank/DDBJ whole genome shotgun (WGS) entry which is preliminary data.</text>
</comment>
<dbReference type="Proteomes" id="UP001292094">
    <property type="component" value="Unassembled WGS sequence"/>
</dbReference>
<gene>
    <name evidence="2" type="ORF">Pmani_008319</name>
</gene>
<feature type="signal peptide" evidence="1">
    <location>
        <begin position="1"/>
        <end position="29"/>
    </location>
</feature>
<evidence type="ECO:0000313" key="3">
    <source>
        <dbReference type="Proteomes" id="UP001292094"/>
    </source>
</evidence>